<feature type="non-terminal residue" evidence="3">
    <location>
        <position position="29"/>
    </location>
</feature>
<protein>
    <submittedName>
        <fullName evidence="3">Protein YLS7-like</fullName>
    </submittedName>
</protein>
<dbReference type="Pfam" id="PF13839">
    <property type="entry name" value="PC-Esterase"/>
    <property type="match status" value="1"/>
</dbReference>
<dbReference type="InterPro" id="IPR026057">
    <property type="entry name" value="TBL_C"/>
</dbReference>
<comment type="similarity">
    <text evidence="1">Belongs to the PC-esterase family. TBL subfamily.</text>
</comment>
<evidence type="ECO:0000313" key="4">
    <source>
        <dbReference type="Proteomes" id="UP000236291"/>
    </source>
</evidence>
<organism evidence="3 4">
    <name type="scientific">Trifolium pratense</name>
    <name type="common">Red clover</name>
    <dbReference type="NCBI Taxonomy" id="57577"/>
    <lineage>
        <taxon>Eukaryota</taxon>
        <taxon>Viridiplantae</taxon>
        <taxon>Streptophyta</taxon>
        <taxon>Embryophyta</taxon>
        <taxon>Tracheophyta</taxon>
        <taxon>Spermatophyta</taxon>
        <taxon>Magnoliopsida</taxon>
        <taxon>eudicotyledons</taxon>
        <taxon>Gunneridae</taxon>
        <taxon>Pentapetalae</taxon>
        <taxon>rosids</taxon>
        <taxon>fabids</taxon>
        <taxon>Fabales</taxon>
        <taxon>Fabaceae</taxon>
        <taxon>Papilionoideae</taxon>
        <taxon>50 kb inversion clade</taxon>
        <taxon>NPAAA clade</taxon>
        <taxon>Hologalegina</taxon>
        <taxon>IRL clade</taxon>
        <taxon>Trifolieae</taxon>
        <taxon>Trifolium</taxon>
    </lineage>
</organism>
<name>A0A2K3KU07_TRIPR</name>
<evidence type="ECO:0000259" key="2">
    <source>
        <dbReference type="Pfam" id="PF13839"/>
    </source>
</evidence>
<feature type="domain" description="Trichome birefringence-like C-terminal" evidence="2">
    <location>
        <begin position="2"/>
        <end position="27"/>
    </location>
</feature>
<sequence>MDWNSRKWSDADVLVLNTGHWWNNEKTIK</sequence>
<evidence type="ECO:0000256" key="1">
    <source>
        <dbReference type="ARBA" id="ARBA00007727"/>
    </source>
</evidence>
<gene>
    <name evidence="3" type="ORF">L195_g056891</name>
</gene>
<reference evidence="3 4" key="2">
    <citation type="journal article" date="2017" name="Front. Plant Sci.">
        <title>Gene Classification and Mining of Molecular Markers Useful in Red Clover (Trifolium pratense) Breeding.</title>
        <authorList>
            <person name="Istvanek J."/>
            <person name="Dluhosova J."/>
            <person name="Dluhos P."/>
            <person name="Patkova L."/>
            <person name="Nedelnik J."/>
            <person name="Repkova J."/>
        </authorList>
    </citation>
    <scope>NUCLEOTIDE SEQUENCE [LARGE SCALE GENOMIC DNA]</scope>
    <source>
        <strain evidence="4">cv. Tatra</strain>
        <tissue evidence="3">Young leaves</tissue>
    </source>
</reference>
<dbReference type="Proteomes" id="UP000236291">
    <property type="component" value="Unassembled WGS sequence"/>
</dbReference>
<dbReference type="GO" id="GO:0016740">
    <property type="term" value="F:transferase activity"/>
    <property type="evidence" value="ECO:0007669"/>
    <property type="project" value="InterPro"/>
</dbReference>
<comment type="caution">
    <text evidence="3">The sequence shown here is derived from an EMBL/GenBank/DDBJ whole genome shotgun (WGS) entry which is preliminary data.</text>
</comment>
<dbReference type="AlphaFoldDB" id="A0A2K3KU07"/>
<dbReference type="EMBL" id="ASHM01109905">
    <property type="protein sequence ID" value="PNX69754.1"/>
    <property type="molecule type" value="Genomic_DNA"/>
</dbReference>
<reference evidence="3 4" key="1">
    <citation type="journal article" date="2014" name="Am. J. Bot.">
        <title>Genome assembly and annotation for red clover (Trifolium pratense; Fabaceae).</title>
        <authorList>
            <person name="Istvanek J."/>
            <person name="Jaros M."/>
            <person name="Krenek A."/>
            <person name="Repkova J."/>
        </authorList>
    </citation>
    <scope>NUCLEOTIDE SEQUENCE [LARGE SCALE GENOMIC DNA]</scope>
    <source>
        <strain evidence="4">cv. Tatra</strain>
        <tissue evidence="3">Young leaves</tissue>
    </source>
</reference>
<proteinExistence type="inferred from homology"/>
<accession>A0A2K3KU07</accession>
<evidence type="ECO:0000313" key="3">
    <source>
        <dbReference type="EMBL" id="PNX69754.1"/>
    </source>
</evidence>